<proteinExistence type="predicted"/>
<organism evidence="1 2">
    <name type="scientific">Gymnopus androsaceus JB14</name>
    <dbReference type="NCBI Taxonomy" id="1447944"/>
    <lineage>
        <taxon>Eukaryota</taxon>
        <taxon>Fungi</taxon>
        <taxon>Dikarya</taxon>
        <taxon>Basidiomycota</taxon>
        <taxon>Agaricomycotina</taxon>
        <taxon>Agaricomycetes</taxon>
        <taxon>Agaricomycetidae</taxon>
        <taxon>Agaricales</taxon>
        <taxon>Marasmiineae</taxon>
        <taxon>Omphalotaceae</taxon>
        <taxon>Gymnopus</taxon>
    </lineage>
</organism>
<name>A0A6A4IMB5_9AGAR</name>
<sequence length="192" mass="22151">MNDWNPDESTIIEPKYLKDAPTVKIYPETPPSASFRSIRSPPRSPRTANLLLALRGAIEEDEEEEYIDDLSFEAVDDDDDSLDTSGTVQNIHTFHNSTLPSTMNLNRRLRAQSIPVFYHQSNFPISNSNTYRYYTTLIPTLSLDPENTNHLYPRIHHNGHPLYTWPAHLLEVQLLVRHLNCWLLLSEALRPD</sequence>
<dbReference type="EMBL" id="ML769384">
    <property type="protein sequence ID" value="KAE9410990.1"/>
    <property type="molecule type" value="Genomic_DNA"/>
</dbReference>
<dbReference type="AlphaFoldDB" id="A0A6A4IMB5"/>
<reference evidence="1" key="1">
    <citation type="journal article" date="2019" name="Environ. Microbiol.">
        <title>Fungal ecological strategies reflected in gene transcription - a case study of two litter decomposers.</title>
        <authorList>
            <person name="Barbi F."/>
            <person name="Kohler A."/>
            <person name="Barry K."/>
            <person name="Baskaran P."/>
            <person name="Daum C."/>
            <person name="Fauchery L."/>
            <person name="Ihrmark K."/>
            <person name="Kuo A."/>
            <person name="LaButti K."/>
            <person name="Lipzen A."/>
            <person name="Morin E."/>
            <person name="Grigoriev I.V."/>
            <person name="Henrissat B."/>
            <person name="Lindahl B."/>
            <person name="Martin F."/>
        </authorList>
    </citation>
    <scope>NUCLEOTIDE SEQUENCE</scope>
    <source>
        <strain evidence="1">JB14</strain>
    </source>
</reference>
<evidence type="ECO:0000313" key="1">
    <source>
        <dbReference type="EMBL" id="KAE9410990.1"/>
    </source>
</evidence>
<protein>
    <submittedName>
        <fullName evidence="1">Uncharacterized protein</fullName>
    </submittedName>
</protein>
<keyword evidence="2" id="KW-1185">Reference proteome</keyword>
<dbReference type="Proteomes" id="UP000799118">
    <property type="component" value="Unassembled WGS sequence"/>
</dbReference>
<gene>
    <name evidence="1" type="ORF">BT96DRAFT_244887</name>
</gene>
<evidence type="ECO:0000313" key="2">
    <source>
        <dbReference type="Proteomes" id="UP000799118"/>
    </source>
</evidence>
<accession>A0A6A4IMB5</accession>